<evidence type="ECO:0000259" key="2">
    <source>
        <dbReference type="Pfam" id="PF14346"/>
    </source>
</evidence>
<organism evidence="3 4">
    <name type="scientific">Phytopseudomonas seleniipraecipitans</name>
    <dbReference type="NCBI Taxonomy" id="640205"/>
    <lineage>
        <taxon>Bacteria</taxon>
        <taxon>Pseudomonadati</taxon>
        <taxon>Pseudomonadota</taxon>
        <taxon>Gammaproteobacteria</taxon>
        <taxon>Pseudomonadales</taxon>
        <taxon>Pseudomonadaceae</taxon>
        <taxon>Phytopseudomonas</taxon>
    </lineage>
</organism>
<sequence length="117" mass="12811">MIYRYTGAALALLLLQGCASDPAPSEQMRLTEQVVEQARTVAAGETVAELTQAEEKLALARAAMADEAYRDARIQTEQAELDARLGEARVLSLRSQAQLVELNRQIGRLREQLGAMP</sequence>
<dbReference type="Pfam" id="PF14346">
    <property type="entry name" value="DUF4398"/>
    <property type="match status" value="1"/>
</dbReference>
<reference evidence="3 4" key="1">
    <citation type="submission" date="2016-10" db="EMBL/GenBank/DDBJ databases">
        <authorList>
            <person name="de Groot N.N."/>
        </authorList>
    </citation>
    <scope>NUCLEOTIDE SEQUENCE [LARGE SCALE GENOMIC DNA]</scope>
    <source>
        <strain evidence="3 4">LMG 25475</strain>
    </source>
</reference>
<dbReference type="STRING" id="640205.SAMN05216381_3573"/>
<protein>
    <recommendedName>
        <fullName evidence="2">DUF4398 domain-containing protein</fullName>
    </recommendedName>
</protein>
<accession>A0A1G7SZ77</accession>
<feature type="domain" description="DUF4398" evidence="2">
    <location>
        <begin position="26"/>
        <end position="101"/>
    </location>
</feature>
<evidence type="ECO:0000256" key="1">
    <source>
        <dbReference type="SAM" id="SignalP"/>
    </source>
</evidence>
<dbReference type="OrthoDB" id="5574276at2"/>
<keyword evidence="1" id="KW-0732">Signal</keyword>
<feature type="signal peptide" evidence="1">
    <location>
        <begin position="1"/>
        <end position="19"/>
    </location>
</feature>
<evidence type="ECO:0000313" key="3">
    <source>
        <dbReference type="EMBL" id="SDG28406.1"/>
    </source>
</evidence>
<feature type="chain" id="PRO_5017257530" description="DUF4398 domain-containing protein" evidence="1">
    <location>
        <begin position="20"/>
        <end position="117"/>
    </location>
</feature>
<dbReference type="Gene3D" id="1.20.1270.390">
    <property type="match status" value="1"/>
</dbReference>
<dbReference type="InterPro" id="IPR025511">
    <property type="entry name" value="DUF4398"/>
</dbReference>
<dbReference type="PROSITE" id="PS51257">
    <property type="entry name" value="PROKAR_LIPOPROTEIN"/>
    <property type="match status" value="1"/>
</dbReference>
<name>A0A1G7SZ77_9GAMM</name>
<proteinExistence type="predicted"/>
<dbReference type="AlphaFoldDB" id="A0A1G7SZ77"/>
<evidence type="ECO:0000313" key="4">
    <source>
        <dbReference type="Proteomes" id="UP000243378"/>
    </source>
</evidence>
<dbReference type="Proteomes" id="UP000243378">
    <property type="component" value="Unassembled WGS sequence"/>
</dbReference>
<gene>
    <name evidence="3" type="ORF">SAMN05216381_3573</name>
</gene>
<dbReference type="EMBL" id="FNBM01000009">
    <property type="protein sequence ID" value="SDG28406.1"/>
    <property type="molecule type" value="Genomic_DNA"/>
</dbReference>